<keyword evidence="2" id="KW-0732">Signal</keyword>
<dbReference type="PANTHER" id="PTHR47771:SF12">
    <property type="entry name" value="HL02234P-RELATED"/>
    <property type="match status" value="1"/>
</dbReference>
<gene>
    <name evidence="3" type="primary">ZNF512B_7</name>
    <name evidence="3" type="ORF">g.965</name>
</gene>
<feature type="region of interest" description="Disordered" evidence="1">
    <location>
        <begin position="158"/>
        <end position="214"/>
    </location>
</feature>
<feature type="signal peptide" evidence="2">
    <location>
        <begin position="1"/>
        <end position="28"/>
    </location>
</feature>
<protein>
    <submittedName>
        <fullName evidence="3">ZNF512B_7 protein</fullName>
    </submittedName>
</protein>
<dbReference type="PANTHER" id="PTHR47771">
    <property type="entry name" value="LD27203P-RELATED"/>
    <property type="match status" value="1"/>
</dbReference>
<name>A0A0C9QYF8_9HYME</name>
<feature type="compositionally biased region" description="Basic and acidic residues" evidence="1">
    <location>
        <begin position="163"/>
        <end position="184"/>
    </location>
</feature>
<sequence length="214" mass="23652">LSLISNNIAVMNILSTFILAFVLIVAKASEDTHGYGHGYSHGFTGHKLISQSVHLKEIPTKVVKITKTIAVKVPVPYPVKVPVHIPVPVPVNHPFPIPVPQIVKVPEHVPYEVSKHIPVELTQQVPLLLTKPVPYPQPYPVPHGIKISQPLPYPVPHPISFPAHEESKQSELNHVDGESQHEESSNYQQTVSHGDEAEDKPFNPSQPIVVQPHE</sequence>
<dbReference type="EMBL" id="GBYB01008794">
    <property type="protein sequence ID" value="JAG78561.1"/>
    <property type="molecule type" value="Transcribed_RNA"/>
</dbReference>
<evidence type="ECO:0000256" key="1">
    <source>
        <dbReference type="SAM" id="MobiDB-lite"/>
    </source>
</evidence>
<evidence type="ECO:0000256" key="2">
    <source>
        <dbReference type="SAM" id="SignalP"/>
    </source>
</evidence>
<feature type="non-terminal residue" evidence="3">
    <location>
        <position position="1"/>
    </location>
</feature>
<proteinExistence type="predicted"/>
<dbReference type="AlphaFoldDB" id="A0A0C9QYF8"/>
<accession>A0A0C9QYF8</accession>
<organism evidence="3">
    <name type="scientific">Fopius arisanus</name>
    <dbReference type="NCBI Taxonomy" id="64838"/>
    <lineage>
        <taxon>Eukaryota</taxon>
        <taxon>Metazoa</taxon>
        <taxon>Ecdysozoa</taxon>
        <taxon>Arthropoda</taxon>
        <taxon>Hexapoda</taxon>
        <taxon>Insecta</taxon>
        <taxon>Pterygota</taxon>
        <taxon>Neoptera</taxon>
        <taxon>Endopterygota</taxon>
        <taxon>Hymenoptera</taxon>
        <taxon>Apocrita</taxon>
        <taxon>Ichneumonoidea</taxon>
        <taxon>Braconidae</taxon>
        <taxon>Opiinae</taxon>
        <taxon>Fopius</taxon>
    </lineage>
</organism>
<evidence type="ECO:0000313" key="3">
    <source>
        <dbReference type="EMBL" id="JAG78561.1"/>
    </source>
</evidence>
<feature type="chain" id="PRO_5002218403" evidence="2">
    <location>
        <begin position="29"/>
        <end position="214"/>
    </location>
</feature>
<reference evidence="3" key="1">
    <citation type="submission" date="2015-01" db="EMBL/GenBank/DDBJ databases">
        <title>Transcriptome Assembly of Fopius arisanus.</title>
        <authorList>
            <person name="Geib S."/>
        </authorList>
    </citation>
    <scope>NUCLEOTIDE SEQUENCE</scope>
</reference>